<keyword evidence="3" id="KW-1185">Reference proteome</keyword>
<keyword evidence="1" id="KW-1133">Transmembrane helix</keyword>
<dbReference type="OrthoDB" id="2382533at2759"/>
<evidence type="ECO:0000256" key="1">
    <source>
        <dbReference type="SAM" id="Phobius"/>
    </source>
</evidence>
<keyword evidence="1" id="KW-0472">Membrane</keyword>
<dbReference type="AlphaFoldDB" id="A0A8H7UHC7"/>
<feature type="transmembrane region" description="Helical" evidence="1">
    <location>
        <begin position="134"/>
        <end position="155"/>
    </location>
</feature>
<keyword evidence="1" id="KW-0812">Transmembrane</keyword>
<sequence length="254" mass="27824">MTIAQASCTLSFCYGMANVKSIVILFFTCRLGYVTLTAYELLKIGNRIQRNRSSVTRATLFWLLSPVVALYVIAEVAGIIASGISSTGIPPFWLYVVSSCLGLVLAGGCNLYAWAPIVKRSYTDPVTKPVASAVVWYFVTLHLVVPGLIGQYIAVFALGNVWYHVTWIVVEGCLRIFCQFILDPLVDFMKPKLQLQVTTDDRPNGSSGNSRSSNPQFLGHLSPGVYNSTVALAEVGYDKNSSIYQPAREAQATY</sequence>
<comment type="caution">
    <text evidence="2">The sequence shown here is derived from an EMBL/GenBank/DDBJ whole genome shotgun (WGS) entry which is preliminary data.</text>
</comment>
<protein>
    <recommendedName>
        <fullName evidence="4">Transmembrane protein</fullName>
    </recommendedName>
</protein>
<feature type="transmembrane region" description="Helical" evidence="1">
    <location>
        <begin position="161"/>
        <end position="182"/>
    </location>
</feature>
<feature type="transmembrane region" description="Helical" evidence="1">
    <location>
        <begin position="21"/>
        <end position="39"/>
    </location>
</feature>
<accession>A0A8H7UHC7</accession>
<evidence type="ECO:0000313" key="3">
    <source>
        <dbReference type="Proteomes" id="UP000612746"/>
    </source>
</evidence>
<dbReference type="Proteomes" id="UP000612746">
    <property type="component" value="Unassembled WGS sequence"/>
</dbReference>
<reference evidence="2" key="1">
    <citation type="submission" date="2020-12" db="EMBL/GenBank/DDBJ databases">
        <title>Metabolic potential, ecology and presence of endohyphal bacteria is reflected in genomic diversity of Mucoromycotina.</title>
        <authorList>
            <person name="Muszewska A."/>
            <person name="Okrasinska A."/>
            <person name="Steczkiewicz K."/>
            <person name="Drgas O."/>
            <person name="Orlowska M."/>
            <person name="Perlinska-Lenart U."/>
            <person name="Aleksandrzak-Piekarczyk T."/>
            <person name="Szatraj K."/>
            <person name="Zielenkiewicz U."/>
            <person name="Pilsyk S."/>
            <person name="Malc E."/>
            <person name="Mieczkowski P."/>
            <person name="Kruszewska J.S."/>
            <person name="Biernat P."/>
            <person name="Pawlowska J."/>
        </authorList>
    </citation>
    <scope>NUCLEOTIDE SEQUENCE</scope>
    <source>
        <strain evidence="2">WA0000051536</strain>
    </source>
</reference>
<feature type="transmembrane region" description="Helical" evidence="1">
    <location>
        <begin position="92"/>
        <end position="113"/>
    </location>
</feature>
<evidence type="ECO:0008006" key="4">
    <source>
        <dbReference type="Google" id="ProtNLM"/>
    </source>
</evidence>
<gene>
    <name evidence="2" type="ORF">INT44_006091</name>
</gene>
<dbReference type="EMBL" id="JAEPRA010000007">
    <property type="protein sequence ID" value="KAG2183110.1"/>
    <property type="molecule type" value="Genomic_DNA"/>
</dbReference>
<feature type="transmembrane region" description="Helical" evidence="1">
    <location>
        <begin position="60"/>
        <end position="80"/>
    </location>
</feature>
<organism evidence="2 3">
    <name type="scientific">Umbelopsis vinacea</name>
    <dbReference type="NCBI Taxonomy" id="44442"/>
    <lineage>
        <taxon>Eukaryota</taxon>
        <taxon>Fungi</taxon>
        <taxon>Fungi incertae sedis</taxon>
        <taxon>Mucoromycota</taxon>
        <taxon>Mucoromycotina</taxon>
        <taxon>Umbelopsidomycetes</taxon>
        <taxon>Umbelopsidales</taxon>
        <taxon>Umbelopsidaceae</taxon>
        <taxon>Umbelopsis</taxon>
    </lineage>
</organism>
<proteinExistence type="predicted"/>
<name>A0A8H7UHC7_9FUNG</name>
<evidence type="ECO:0000313" key="2">
    <source>
        <dbReference type="EMBL" id="KAG2183110.1"/>
    </source>
</evidence>